<gene>
    <name evidence="1" type="ORF">S01H4_61544</name>
</gene>
<reference evidence="1" key="1">
    <citation type="journal article" date="2014" name="Front. Microbiol.">
        <title>High frequency of phylogenetically diverse reductive dehalogenase-homologous genes in deep subseafloor sedimentary metagenomes.</title>
        <authorList>
            <person name="Kawai M."/>
            <person name="Futagami T."/>
            <person name="Toyoda A."/>
            <person name="Takaki Y."/>
            <person name="Nishi S."/>
            <person name="Hori S."/>
            <person name="Arai W."/>
            <person name="Tsubouchi T."/>
            <person name="Morono Y."/>
            <person name="Uchiyama I."/>
            <person name="Ito T."/>
            <person name="Fujiyama A."/>
            <person name="Inagaki F."/>
            <person name="Takami H."/>
        </authorList>
    </citation>
    <scope>NUCLEOTIDE SEQUENCE</scope>
    <source>
        <strain evidence="1">Expedition CK06-06</strain>
    </source>
</reference>
<proteinExistence type="predicted"/>
<comment type="caution">
    <text evidence="1">The sequence shown here is derived from an EMBL/GenBank/DDBJ whole genome shotgun (WGS) entry which is preliminary data.</text>
</comment>
<accession>X1CV94</accession>
<dbReference type="AlphaFoldDB" id="X1CV94"/>
<feature type="non-terminal residue" evidence="1">
    <location>
        <position position="1"/>
    </location>
</feature>
<dbReference type="EMBL" id="BART01036514">
    <property type="protein sequence ID" value="GAH11747.1"/>
    <property type="molecule type" value="Genomic_DNA"/>
</dbReference>
<protein>
    <submittedName>
        <fullName evidence="1">Uncharacterized protein</fullName>
    </submittedName>
</protein>
<sequence>FYWLIKKTGMFIEVDLKTKEIKKIFYDSTGTKFSATSSIIKRGDNSYWVGSVLTNYVTKLKLSV</sequence>
<name>X1CV94_9ZZZZ</name>
<evidence type="ECO:0000313" key="1">
    <source>
        <dbReference type="EMBL" id="GAH11747.1"/>
    </source>
</evidence>
<organism evidence="1">
    <name type="scientific">marine sediment metagenome</name>
    <dbReference type="NCBI Taxonomy" id="412755"/>
    <lineage>
        <taxon>unclassified sequences</taxon>
        <taxon>metagenomes</taxon>
        <taxon>ecological metagenomes</taxon>
    </lineage>
</organism>